<feature type="region of interest" description="Disordered" evidence="1">
    <location>
        <begin position="602"/>
        <end position="658"/>
    </location>
</feature>
<feature type="region of interest" description="Disordered" evidence="1">
    <location>
        <begin position="1"/>
        <end position="135"/>
    </location>
</feature>
<organism evidence="3 4">
    <name type="scientific">Rhynchosporium agropyri</name>
    <dbReference type="NCBI Taxonomy" id="914238"/>
    <lineage>
        <taxon>Eukaryota</taxon>
        <taxon>Fungi</taxon>
        <taxon>Dikarya</taxon>
        <taxon>Ascomycota</taxon>
        <taxon>Pezizomycotina</taxon>
        <taxon>Leotiomycetes</taxon>
        <taxon>Helotiales</taxon>
        <taxon>Ploettnerulaceae</taxon>
        <taxon>Rhynchosporium</taxon>
    </lineage>
</organism>
<sequence length="1309" mass="143519">MSVLAEKGLGELNEEAKSKMFPLFQKGSKPKPVPPKEPAQEPPVRQPESTATKEASARAGKRTKATKTLDSEESGSTRPISNIEIHADLLEVDPNNARKKRRKTASPKGRTISTNADAGNVDTVDGHPSLNIGDRSPKLQIDRTVMGVTLPNELDHGNSGAAVQERILLSSLHEDALGLGDTVTAGREYTSIYSTNNGVAAREKDSLDVNGCTQPDLSANMNAVQPDVNQAPPKPTKVLRFNPRTGTIGSPPTKKTAAVIEDVKLKSKKGRGRPPKTLIVTIRYGERQNIVSSMGERIDLILNSPPSAPNELTAAPAKSRLAKSIQPKPLKPIHPLFLSKAAELKVQGPQISTGKDTGIADLTGNEEMVTQPRARSAYQLKGPSPKKPSAAFSGSGGSTNIVRFPGAIEPAWPWKGMVHIRGVVSLVRDEHPGTRSPPLISSIKKSKYKALQISGTENIIESLATDLSIKTVVQSIQDINPDEYPSKPQCLRTPTKTYESGFGIQKKIRKLLRTRLPLPKGVIEESSEDDIQLDDIHPALLGVYTSIASSMSAFDRGQCETHSWSHKYSPKSTAQVLQKGQEAKILKKWLEALTVQSVEIGSGGKSATATKSNNAGKRKRKSKKLDGFVISTDEEDNDMDEITDPENEAPNSDPRQPKRTVIRGKDVAASGCNVANTVVLSGPHGCGKTAAVYAAAKELGFEVFEINAGSRRNGKDIMERVGDMTRNHQVQRSVVPVQNDGTDEDKERIDNALADDLKSGRQGKMDSFFKSQPIKSQPQPRLKETTKKPDIAKEVNAPKIQNSTASVPIDNAFSKMSKKKQQQSLILIEEADILYKEDNQFWITIVHLIATSKRPIIITCNDESILPMADLKLHATIRMVPPAVDLAVDYLLLVAACEGHIIKRKAVKQLYEGRNMDLRASLTELNFWCQFAVGDIKGGLEWYYPRCPAGNDVDEHGNVIRVVSEGTYEAGMGWLSQDFLESHVHHLDIEEEALHEACDGWGFDLGDWVENIGVKKWAGKARGSVKGMQDDFAVLSMYADFAESMSATDLCSGGTFAPEHKIALDVSLPELTMKSRDDYTIASELKEAPALVNYNTTGNDISLYMKSRSRKILHLDQHIQHNLEVPTELDRPSESTILRLISDKIVSPKEGIDRFDLSLAFDPISSIEKYVWSTSLEASSFDRTMTLIVEDLAPYVRSIVAYDARLQQDRLKLSNLLSEGGRKGKRMRTTRAAMSALEGGVRTSTRRDKYFTAALNTSWVLRTGMKSWLDAARVEEEIKPAILSRRSSKASLDGDSGGENERDELESSP</sequence>
<dbReference type="GO" id="GO:0016887">
    <property type="term" value="F:ATP hydrolysis activity"/>
    <property type="evidence" value="ECO:0007669"/>
    <property type="project" value="InterPro"/>
</dbReference>
<dbReference type="Pfam" id="PF00004">
    <property type="entry name" value="AAA"/>
    <property type="match status" value="1"/>
</dbReference>
<reference evidence="4" key="1">
    <citation type="submission" date="2016-03" db="EMBL/GenBank/DDBJ databases">
        <authorList>
            <person name="Guldener U."/>
        </authorList>
    </citation>
    <scope>NUCLEOTIDE SEQUENCE [LARGE SCALE GENOMIC DNA]</scope>
    <source>
        <strain evidence="4">04CH-RAC-A.6.1</strain>
    </source>
</reference>
<dbReference type="Gene3D" id="3.40.50.300">
    <property type="entry name" value="P-loop containing nucleotide triphosphate hydrolases"/>
    <property type="match status" value="1"/>
</dbReference>
<evidence type="ECO:0000256" key="1">
    <source>
        <dbReference type="SAM" id="MobiDB-lite"/>
    </source>
</evidence>
<dbReference type="SMART" id="SM00382">
    <property type="entry name" value="AAA"/>
    <property type="match status" value="1"/>
</dbReference>
<accession>A0A1E1KSQ0</accession>
<keyword evidence="4" id="KW-1185">Reference proteome</keyword>
<evidence type="ECO:0000313" key="3">
    <source>
        <dbReference type="EMBL" id="CZT01026.1"/>
    </source>
</evidence>
<feature type="compositionally biased region" description="Polar residues" evidence="1">
    <location>
        <begin position="602"/>
        <end position="615"/>
    </location>
</feature>
<evidence type="ECO:0000313" key="4">
    <source>
        <dbReference type="Proteomes" id="UP000178912"/>
    </source>
</evidence>
<dbReference type="OrthoDB" id="9996895at2759"/>
<evidence type="ECO:0000259" key="2">
    <source>
        <dbReference type="SMART" id="SM00382"/>
    </source>
</evidence>
<dbReference type="GO" id="GO:0003677">
    <property type="term" value="F:DNA binding"/>
    <property type="evidence" value="ECO:0007669"/>
    <property type="project" value="TreeGrafter"/>
</dbReference>
<dbReference type="PANTHER" id="PTHR23389">
    <property type="entry name" value="CHROMOSOME TRANSMISSION FIDELITY FACTOR 18"/>
    <property type="match status" value="1"/>
</dbReference>
<feature type="compositionally biased region" description="Pro residues" evidence="1">
    <location>
        <begin position="31"/>
        <end position="45"/>
    </location>
</feature>
<feature type="compositionally biased region" description="Acidic residues" evidence="1">
    <location>
        <begin position="1296"/>
        <end position="1309"/>
    </location>
</feature>
<gene>
    <name evidence="3" type="ORF">RAG0_08859</name>
</gene>
<dbReference type="PANTHER" id="PTHR23389:SF21">
    <property type="entry name" value="ATPASE FAMILY AAA DOMAIN-CONTAINING PROTEIN 5"/>
    <property type="match status" value="1"/>
</dbReference>
<feature type="compositionally biased region" description="Acidic residues" evidence="1">
    <location>
        <begin position="632"/>
        <end position="647"/>
    </location>
</feature>
<proteinExistence type="predicted"/>
<protein>
    <submittedName>
        <fullName evidence="3">Related to ELG1 Protein required for S phase progression and telomere homeostasis, forms an alternative replication factor C complex important for DNA replication and genome integrity</fullName>
    </submittedName>
</protein>
<dbReference type="GO" id="GO:0005634">
    <property type="term" value="C:nucleus"/>
    <property type="evidence" value="ECO:0007669"/>
    <property type="project" value="TreeGrafter"/>
</dbReference>
<feature type="region of interest" description="Disordered" evidence="1">
    <location>
        <begin position="1285"/>
        <end position="1309"/>
    </location>
</feature>
<dbReference type="InterPro" id="IPR027417">
    <property type="entry name" value="P-loop_NTPase"/>
</dbReference>
<dbReference type="GO" id="GO:0005524">
    <property type="term" value="F:ATP binding"/>
    <property type="evidence" value="ECO:0007669"/>
    <property type="project" value="InterPro"/>
</dbReference>
<name>A0A1E1KSQ0_9HELO</name>
<dbReference type="SUPFAM" id="SSF52540">
    <property type="entry name" value="P-loop containing nucleoside triphosphate hydrolases"/>
    <property type="match status" value="1"/>
</dbReference>
<dbReference type="InterPro" id="IPR003593">
    <property type="entry name" value="AAA+_ATPase"/>
</dbReference>
<dbReference type="Proteomes" id="UP000178912">
    <property type="component" value="Unassembled WGS sequence"/>
</dbReference>
<dbReference type="InterPro" id="IPR003959">
    <property type="entry name" value="ATPase_AAA_core"/>
</dbReference>
<dbReference type="EMBL" id="FJUX01000049">
    <property type="protein sequence ID" value="CZT01026.1"/>
    <property type="molecule type" value="Genomic_DNA"/>
</dbReference>
<feature type="domain" description="AAA+ ATPase" evidence="2">
    <location>
        <begin position="674"/>
        <end position="885"/>
    </location>
</feature>